<gene>
    <name evidence="2" type="ORF">AW08_00831</name>
</gene>
<organism evidence="2 3">
    <name type="scientific">Candidatus Accumulibacter adjunctus</name>
    <dbReference type="NCBI Taxonomy" id="1454001"/>
    <lineage>
        <taxon>Bacteria</taxon>
        <taxon>Pseudomonadati</taxon>
        <taxon>Pseudomonadota</taxon>
        <taxon>Betaproteobacteria</taxon>
        <taxon>Candidatus Accumulibacter</taxon>
    </lineage>
</organism>
<dbReference type="Pfam" id="PF13229">
    <property type="entry name" value="Beta_helix"/>
    <property type="match status" value="1"/>
</dbReference>
<dbReference type="EMBL" id="JFAX01000003">
    <property type="protein sequence ID" value="EXI69005.1"/>
    <property type="molecule type" value="Genomic_DNA"/>
</dbReference>
<accession>A0A011NWP0</accession>
<dbReference type="InterPro" id="IPR011050">
    <property type="entry name" value="Pectin_lyase_fold/virulence"/>
</dbReference>
<dbReference type="InterPro" id="IPR039448">
    <property type="entry name" value="Beta_helix"/>
</dbReference>
<dbReference type="PATRIC" id="fig|1454001.3.peg.776"/>
<reference evidence="2" key="1">
    <citation type="submission" date="2014-02" db="EMBL/GenBank/DDBJ databases">
        <title>Expanding our view of genomic diversity in Candidatus Accumulibacter clades.</title>
        <authorList>
            <person name="Skennerton C.T."/>
            <person name="Barr J.J."/>
            <person name="Slater F.R."/>
            <person name="Bond P.L."/>
            <person name="Tyson G.W."/>
        </authorList>
    </citation>
    <scope>NUCLEOTIDE SEQUENCE [LARGE SCALE GENOMIC DNA]</scope>
</reference>
<dbReference type="AlphaFoldDB" id="A0A011NWP0"/>
<dbReference type="SMART" id="SM00710">
    <property type="entry name" value="PbH1"/>
    <property type="match status" value="6"/>
</dbReference>
<feature type="domain" description="Right handed beta helix" evidence="1">
    <location>
        <begin position="251"/>
        <end position="413"/>
    </location>
</feature>
<sequence>MARRPPLFNLIRLVAPGMMLGLVAPAIVWSTVLAATLVVNPQHTDASDAGAGSRSQPLMTIAAAMKRLQPGDHVFIAAGVYREPILLPARSWAGNPRTLIEGDAQGRTLIKGSVIVDRWQPAGPGRFTVAIGYEPEQVFVDDQPLQQIGGSVFDGYPGRPDHPLVALHAGNGGIWPGRVDGDRESMPVNSFHYDRVLGNVMIRVAADSLAGHTVEVAALQRLALATGVERLSLKNLSFAHSNTTATTRGGAVQLDGRSIRIENVHIRRADGTCLGLNGADHEIISSNFSECGQTGLGGRGSGWKIVDVTVSRNNTRGFNKWWEAGGAKFVGDGGLNNSTITRFKATNNHGDGLWFDWKNRNNRVTDSLLAFNSGFGLHLEMCQGFLVDNNIVVGNRQRGIYLRQTSFSTLAFNLVVHNGLDGIAIVDEGQRDPRGEMDFSVRNNWVMGNVIAGNEIALTMPAPLADNRSDGNLFAGDGKASALRIGWNRKLAKADWIESGLDTHSEWLVLPMGQRREADVRQPLPEQLAWYGASRGRMGAVAAGSLAALAQRAPALKVGADARPGPAVSTWLPR</sequence>
<dbReference type="STRING" id="1454001.AW08_00831"/>
<evidence type="ECO:0000259" key="1">
    <source>
        <dbReference type="Pfam" id="PF13229"/>
    </source>
</evidence>
<proteinExistence type="predicted"/>
<name>A0A011NWP0_9PROT</name>
<dbReference type="Gene3D" id="2.160.20.10">
    <property type="entry name" value="Single-stranded right-handed beta-helix, Pectin lyase-like"/>
    <property type="match status" value="2"/>
</dbReference>
<protein>
    <submittedName>
        <fullName evidence="2">Nitrous oxide reductase family maturation protein NosD</fullName>
    </submittedName>
</protein>
<dbReference type="InterPro" id="IPR006626">
    <property type="entry name" value="PbH1"/>
</dbReference>
<dbReference type="SUPFAM" id="SSF51126">
    <property type="entry name" value="Pectin lyase-like"/>
    <property type="match status" value="1"/>
</dbReference>
<evidence type="ECO:0000313" key="3">
    <source>
        <dbReference type="Proteomes" id="UP000020218"/>
    </source>
</evidence>
<comment type="caution">
    <text evidence="2">The sequence shown here is derived from an EMBL/GenBank/DDBJ whole genome shotgun (WGS) entry which is preliminary data.</text>
</comment>
<dbReference type="InterPro" id="IPR012334">
    <property type="entry name" value="Pectin_lyas_fold"/>
</dbReference>
<evidence type="ECO:0000313" key="2">
    <source>
        <dbReference type="EMBL" id="EXI69005.1"/>
    </source>
</evidence>
<dbReference type="Proteomes" id="UP000020218">
    <property type="component" value="Unassembled WGS sequence"/>
</dbReference>
<keyword evidence="3" id="KW-1185">Reference proteome</keyword>